<dbReference type="VEuPathDB" id="VectorBase:HLOH_062810"/>
<dbReference type="Proteomes" id="UP000821853">
    <property type="component" value="Chromosome 3"/>
</dbReference>
<feature type="compositionally biased region" description="Polar residues" evidence="1">
    <location>
        <begin position="59"/>
        <end position="71"/>
    </location>
</feature>
<feature type="region of interest" description="Disordered" evidence="1">
    <location>
        <begin position="51"/>
        <end position="71"/>
    </location>
</feature>
<protein>
    <submittedName>
        <fullName evidence="2">Uncharacterized protein</fullName>
    </submittedName>
</protein>
<evidence type="ECO:0000313" key="3">
    <source>
        <dbReference type="Proteomes" id="UP000821853"/>
    </source>
</evidence>
<dbReference type="EMBL" id="JABSTR010000005">
    <property type="protein sequence ID" value="KAH9369854.1"/>
    <property type="molecule type" value="Genomic_DNA"/>
</dbReference>
<gene>
    <name evidence="2" type="ORF">HPB48_013859</name>
</gene>
<evidence type="ECO:0000256" key="1">
    <source>
        <dbReference type="SAM" id="MobiDB-lite"/>
    </source>
</evidence>
<accession>A0A9J6FUJ8</accession>
<evidence type="ECO:0000313" key="2">
    <source>
        <dbReference type="EMBL" id="KAH9369854.1"/>
    </source>
</evidence>
<keyword evidence="3" id="KW-1185">Reference proteome</keyword>
<dbReference type="AlphaFoldDB" id="A0A9J6FUJ8"/>
<proteinExistence type="predicted"/>
<organism evidence="2 3">
    <name type="scientific">Haemaphysalis longicornis</name>
    <name type="common">Bush tick</name>
    <dbReference type="NCBI Taxonomy" id="44386"/>
    <lineage>
        <taxon>Eukaryota</taxon>
        <taxon>Metazoa</taxon>
        <taxon>Ecdysozoa</taxon>
        <taxon>Arthropoda</taxon>
        <taxon>Chelicerata</taxon>
        <taxon>Arachnida</taxon>
        <taxon>Acari</taxon>
        <taxon>Parasitiformes</taxon>
        <taxon>Ixodida</taxon>
        <taxon>Ixodoidea</taxon>
        <taxon>Ixodidae</taxon>
        <taxon>Haemaphysalinae</taxon>
        <taxon>Haemaphysalis</taxon>
    </lineage>
</organism>
<sequence>MFDCPVNTLVTSSTDAQSNTVKRVVQSAIARTYARIQRIAPALAVEPRTSHDVRRTDMVKSTTKANCLSSP</sequence>
<reference evidence="2 3" key="1">
    <citation type="journal article" date="2020" name="Cell">
        <title>Large-Scale Comparative Analyses of Tick Genomes Elucidate Their Genetic Diversity and Vector Capacities.</title>
        <authorList>
            <consortium name="Tick Genome and Microbiome Consortium (TIGMIC)"/>
            <person name="Jia N."/>
            <person name="Wang J."/>
            <person name="Shi W."/>
            <person name="Du L."/>
            <person name="Sun Y."/>
            <person name="Zhan W."/>
            <person name="Jiang J.F."/>
            <person name="Wang Q."/>
            <person name="Zhang B."/>
            <person name="Ji P."/>
            <person name="Bell-Sakyi L."/>
            <person name="Cui X.M."/>
            <person name="Yuan T.T."/>
            <person name="Jiang B.G."/>
            <person name="Yang W.F."/>
            <person name="Lam T.T."/>
            <person name="Chang Q.C."/>
            <person name="Ding S.J."/>
            <person name="Wang X.J."/>
            <person name="Zhu J.G."/>
            <person name="Ruan X.D."/>
            <person name="Zhao L."/>
            <person name="Wei J.T."/>
            <person name="Ye R.Z."/>
            <person name="Que T.C."/>
            <person name="Du C.H."/>
            <person name="Zhou Y.H."/>
            <person name="Cheng J.X."/>
            <person name="Dai P.F."/>
            <person name="Guo W.B."/>
            <person name="Han X.H."/>
            <person name="Huang E.J."/>
            <person name="Li L.F."/>
            <person name="Wei W."/>
            <person name="Gao Y.C."/>
            <person name="Liu J.Z."/>
            <person name="Shao H.Z."/>
            <person name="Wang X."/>
            <person name="Wang C.C."/>
            <person name="Yang T.C."/>
            <person name="Huo Q.B."/>
            <person name="Li W."/>
            <person name="Chen H.Y."/>
            <person name="Chen S.E."/>
            <person name="Zhou L.G."/>
            <person name="Ni X.B."/>
            <person name="Tian J.H."/>
            <person name="Sheng Y."/>
            <person name="Liu T."/>
            <person name="Pan Y.S."/>
            <person name="Xia L.Y."/>
            <person name="Li J."/>
            <person name="Zhao F."/>
            <person name="Cao W.C."/>
        </authorList>
    </citation>
    <scope>NUCLEOTIDE SEQUENCE [LARGE SCALE GENOMIC DNA]</scope>
    <source>
        <strain evidence="2">HaeL-2018</strain>
    </source>
</reference>
<name>A0A9J6FUJ8_HAELO</name>
<comment type="caution">
    <text evidence="2">The sequence shown here is derived from an EMBL/GenBank/DDBJ whole genome shotgun (WGS) entry which is preliminary data.</text>
</comment>